<dbReference type="GO" id="GO:0003677">
    <property type="term" value="F:DNA binding"/>
    <property type="evidence" value="ECO:0007669"/>
    <property type="project" value="InterPro"/>
</dbReference>
<dbReference type="InterPro" id="IPR010499">
    <property type="entry name" value="AraC_E-bd"/>
</dbReference>
<keyword evidence="2" id="KW-1185">Reference proteome</keyword>
<dbReference type="EMBL" id="CP027169">
    <property type="protein sequence ID" value="AVK05052.1"/>
    <property type="molecule type" value="Genomic_DNA"/>
</dbReference>
<gene>
    <name evidence="1" type="ORF">CSB93_0434</name>
</gene>
<dbReference type="Pfam" id="PF13411">
    <property type="entry name" value="MerR_1"/>
    <property type="match status" value="1"/>
</dbReference>
<dbReference type="SUPFAM" id="SSF46955">
    <property type="entry name" value="Putative DNA-binding domain"/>
    <property type="match status" value="1"/>
</dbReference>
<dbReference type="Gene3D" id="3.20.80.10">
    <property type="entry name" value="Regulatory factor, effector binding domain"/>
    <property type="match status" value="1"/>
</dbReference>
<accession>A0A2R3ISZ0</accession>
<dbReference type="Proteomes" id="UP000238390">
    <property type="component" value="Chromosome"/>
</dbReference>
<dbReference type="Pfam" id="PF14526">
    <property type="entry name" value="Cass2"/>
    <property type="match status" value="1"/>
</dbReference>
<dbReference type="InterPro" id="IPR009061">
    <property type="entry name" value="DNA-bd_dom_put_sf"/>
</dbReference>
<dbReference type="Gene3D" id="1.10.1660.10">
    <property type="match status" value="1"/>
</dbReference>
<dbReference type="PROSITE" id="PS50937">
    <property type="entry name" value="HTH_MERR_2"/>
    <property type="match status" value="1"/>
</dbReference>
<dbReference type="AlphaFoldDB" id="A0A2R3ISZ0"/>
<proteinExistence type="predicted"/>
<dbReference type="SMART" id="SM00871">
    <property type="entry name" value="AraC_E_bind"/>
    <property type="match status" value="1"/>
</dbReference>
<dbReference type="InterPro" id="IPR029441">
    <property type="entry name" value="Cass2"/>
</dbReference>
<evidence type="ECO:0000313" key="1">
    <source>
        <dbReference type="EMBL" id="AVK05052.1"/>
    </source>
</evidence>
<reference evidence="1 2" key="1">
    <citation type="submission" date="2018-02" db="EMBL/GenBank/DDBJ databases">
        <title>FDA/CDC Antimicrobial Resistant Isolate Bank Genome Sequencing.</title>
        <authorList>
            <person name="Benahmed F.H."/>
            <person name="Lutgring J.D."/>
            <person name="Yoo B."/>
            <person name="Machado M."/>
            <person name="Brown A."/>
            <person name="McAllister G."/>
            <person name="Perry A."/>
            <person name="Halpin A.L."/>
            <person name="Vavikolanu K."/>
            <person name="Ott S."/>
            <person name="Zhao X."/>
            <person name="Tallon L.J."/>
            <person name="Sadzewicz L."/>
            <person name="Aluvathingal J."/>
            <person name="Nadendla S."/>
            <person name="Voskania-kordi A."/>
            <person name="Simonyan V."/>
            <person name="Patel J."/>
            <person name="Shawar R.M."/>
        </authorList>
    </citation>
    <scope>NUCLEOTIDE SEQUENCE [LARGE SCALE GENOMIC DNA]</scope>
    <source>
        <strain evidence="1 2">AR_0356</strain>
    </source>
</reference>
<name>A0A2R3ISZ0_9PSED</name>
<dbReference type="SUPFAM" id="SSF55136">
    <property type="entry name" value="Probable bacterial effector-binding domain"/>
    <property type="match status" value="1"/>
</dbReference>
<dbReference type="RefSeq" id="WP_003153506.1">
    <property type="nucleotide sequence ID" value="NZ_CP027169.1"/>
</dbReference>
<dbReference type="InterPro" id="IPR000551">
    <property type="entry name" value="MerR-type_HTH_dom"/>
</dbReference>
<dbReference type="PANTHER" id="PTHR36444:SF2">
    <property type="entry name" value="TRANSCRIPTIONAL REGULATOR PROTEIN YOBU-RELATED"/>
    <property type="match status" value="1"/>
</dbReference>
<evidence type="ECO:0000313" key="2">
    <source>
        <dbReference type="Proteomes" id="UP000238390"/>
    </source>
</evidence>
<protein>
    <submittedName>
        <fullName evidence="1">MerR regulatory family protein</fullName>
    </submittedName>
</protein>
<sequence length="270" mass="30956">MLTIGQLARIFEVSTRTLRHHDALGLFVPARIGADNGYRYYRPEQIGQLSRTLALRRLDVPLEAIDRSKRGGALDDPERLRHSLLRQQDNLREELSARQRLLAELDRTLATFAHWRIRSMHSRIVERPAFSVVGMEYIGNAQDDSIGQLWERFIPREHEIAGKHDPDVSYGICAQRPNGEFHYVAGFEVQEGWPVPDGMVRFVVPAQKYAVFTHKGTAPQIAESFQAIYSHLLAERGLEPKAGVDFEHYDQRFRGPLDPNSQVDLYIPIY</sequence>
<organism evidence="1 2">
    <name type="scientific">Pseudomonas paraeruginosa</name>
    <dbReference type="NCBI Taxonomy" id="2994495"/>
    <lineage>
        <taxon>Bacteria</taxon>
        <taxon>Pseudomonadati</taxon>
        <taxon>Pseudomonadota</taxon>
        <taxon>Gammaproteobacteria</taxon>
        <taxon>Pseudomonadales</taxon>
        <taxon>Pseudomonadaceae</taxon>
        <taxon>Pseudomonas</taxon>
    </lineage>
</organism>
<dbReference type="InterPro" id="IPR011256">
    <property type="entry name" value="Reg_factor_effector_dom_sf"/>
</dbReference>
<dbReference type="GO" id="GO:0006355">
    <property type="term" value="P:regulation of DNA-templated transcription"/>
    <property type="evidence" value="ECO:0007669"/>
    <property type="project" value="InterPro"/>
</dbReference>
<dbReference type="CDD" id="cd01107">
    <property type="entry name" value="HTH_BmrR"/>
    <property type="match status" value="1"/>
</dbReference>
<dbReference type="InterPro" id="IPR053182">
    <property type="entry name" value="YobU-like_regulator"/>
</dbReference>
<dbReference type="SMART" id="SM00422">
    <property type="entry name" value="HTH_MERR"/>
    <property type="match status" value="1"/>
</dbReference>
<dbReference type="PANTHER" id="PTHR36444">
    <property type="entry name" value="TRANSCRIPTIONAL REGULATOR PROTEIN YOBU-RELATED"/>
    <property type="match status" value="1"/>
</dbReference>